<dbReference type="AlphaFoldDB" id="A0A1I7MZP5"/>
<feature type="transmembrane region" description="Helical" evidence="3">
    <location>
        <begin position="18"/>
        <end position="40"/>
    </location>
</feature>
<dbReference type="OrthoDB" id="9803495at2"/>
<feature type="transmembrane region" description="Helical" evidence="3">
    <location>
        <begin position="90"/>
        <end position="113"/>
    </location>
</feature>
<evidence type="ECO:0000256" key="1">
    <source>
        <dbReference type="ARBA" id="ARBA00010692"/>
    </source>
</evidence>
<dbReference type="PIRSF" id="PIRSF016661">
    <property type="entry name" value="BioY"/>
    <property type="match status" value="1"/>
</dbReference>
<dbReference type="InterPro" id="IPR003784">
    <property type="entry name" value="BioY"/>
</dbReference>
<accession>A0A1I7MZP5</accession>
<proteinExistence type="inferred from homology"/>
<comment type="subcellular location">
    <subcellularLocation>
        <location evidence="2">Cell membrane</location>
        <topology evidence="2">Multi-pass membrane protein</topology>
    </subcellularLocation>
</comment>
<dbReference type="STRING" id="429728.SAMN05216456_0374"/>
<evidence type="ECO:0000256" key="2">
    <source>
        <dbReference type="PIRNR" id="PIRNR016661"/>
    </source>
</evidence>
<comment type="similarity">
    <text evidence="1 2">Belongs to the BioY family.</text>
</comment>
<feature type="transmembrane region" description="Helical" evidence="3">
    <location>
        <begin position="125"/>
        <end position="147"/>
    </location>
</feature>
<dbReference type="PANTHER" id="PTHR34295:SF1">
    <property type="entry name" value="BIOTIN TRANSPORTER BIOY"/>
    <property type="match status" value="1"/>
</dbReference>
<keyword evidence="3" id="KW-1133">Transmembrane helix</keyword>
<keyword evidence="5" id="KW-1185">Reference proteome</keyword>
<dbReference type="Gene3D" id="1.10.1760.20">
    <property type="match status" value="1"/>
</dbReference>
<keyword evidence="3" id="KW-0812">Transmembrane</keyword>
<gene>
    <name evidence="4" type="ORF">SAMN05216456_0374</name>
</gene>
<organism evidence="4 5">
    <name type="scientific">Devosia crocina</name>
    <dbReference type="NCBI Taxonomy" id="429728"/>
    <lineage>
        <taxon>Bacteria</taxon>
        <taxon>Pseudomonadati</taxon>
        <taxon>Pseudomonadota</taxon>
        <taxon>Alphaproteobacteria</taxon>
        <taxon>Hyphomicrobiales</taxon>
        <taxon>Devosiaceae</taxon>
        <taxon>Devosia</taxon>
    </lineage>
</organism>
<dbReference type="GO" id="GO:0005886">
    <property type="term" value="C:plasma membrane"/>
    <property type="evidence" value="ECO:0007669"/>
    <property type="project" value="UniProtKB-SubCell"/>
</dbReference>
<keyword evidence="2" id="KW-1003">Cell membrane</keyword>
<evidence type="ECO:0000256" key="3">
    <source>
        <dbReference type="SAM" id="Phobius"/>
    </source>
</evidence>
<keyword evidence="2" id="KW-0813">Transport</keyword>
<evidence type="ECO:0000313" key="4">
    <source>
        <dbReference type="EMBL" id="SFV27838.1"/>
    </source>
</evidence>
<keyword evidence="2 3" id="KW-0472">Membrane</keyword>
<name>A0A1I7MZP5_9HYPH</name>
<feature type="transmembrane region" description="Helical" evidence="3">
    <location>
        <begin position="52"/>
        <end position="75"/>
    </location>
</feature>
<dbReference type="PANTHER" id="PTHR34295">
    <property type="entry name" value="BIOTIN TRANSPORTER BIOY"/>
    <property type="match status" value="1"/>
</dbReference>
<protein>
    <recommendedName>
        <fullName evidence="2">Biotin transporter</fullName>
    </recommendedName>
</protein>
<sequence length="182" mass="18821">MINARARRAVSERSSDSLLQSALLVLAGTALLAISAHIQVPFWPVKLSMQSFVVLAIGFAYGSRLGALTVLTYILEGALGLPVFQSGAGLAYLAGPTGGYLLGFVLAAGLMGYAAERLDLRSLPAVAGTVLLAMVAIYGPGIAWLAVLFGAENALPYGLFPFVPGEALKAALATAAIIAFRR</sequence>
<dbReference type="RefSeq" id="WP_092420151.1">
    <property type="nucleotide sequence ID" value="NZ_FPCK01000001.1"/>
</dbReference>
<reference evidence="4 5" key="1">
    <citation type="submission" date="2016-10" db="EMBL/GenBank/DDBJ databases">
        <authorList>
            <person name="de Groot N.N."/>
        </authorList>
    </citation>
    <scope>NUCLEOTIDE SEQUENCE [LARGE SCALE GENOMIC DNA]</scope>
    <source>
        <strain evidence="4 5">IPL20</strain>
    </source>
</reference>
<dbReference type="Pfam" id="PF02632">
    <property type="entry name" value="BioY"/>
    <property type="match status" value="1"/>
</dbReference>
<dbReference type="EMBL" id="FPCK01000001">
    <property type="protein sequence ID" value="SFV27838.1"/>
    <property type="molecule type" value="Genomic_DNA"/>
</dbReference>
<evidence type="ECO:0000313" key="5">
    <source>
        <dbReference type="Proteomes" id="UP000199074"/>
    </source>
</evidence>
<dbReference type="GO" id="GO:0015225">
    <property type="term" value="F:biotin transmembrane transporter activity"/>
    <property type="evidence" value="ECO:0007669"/>
    <property type="project" value="UniProtKB-UniRule"/>
</dbReference>
<dbReference type="Proteomes" id="UP000199074">
    <property type="component" value="Unassembled WGS sequence"/>
</dbReference>